<evidence type="ECO:0000256" key="4">
    <source>
        <dbReference type="ARBA" id="ARBA00022679"/>
    </source>
</evidence>
<feature type="transmembrane region" description="Helical" evidence="8">
    <location>
        <begin position="389"/>
        <end position="408"/>
    </location>
</feature>
<proteinExistence type="predicted"/>
<feature type="transmembrane region" description="Helical" evidence="8">
    <location>
        <begin position="199"/>
        <end position="220"/>
    </location>
</feature>
<keyword evidence="4" id="KW-0808">Transferase</keyword>
<reference evidence="9 10" key="1">
    <citation type="journal article" date="2011" name="J. Bacteriol.">
        <title>Complete genome sequence of Algoriphagus sp. PR1, bacterial prey of a colony-forming choanoflagellate.</title>
        <authorList>
            <person name="Alegado R.A."/>
            <person name="Ferriera S."/>
            <person name="Nusbaum C."/>
            <person name="Young S.K."/>
            <person name="Zeng Q."/>
            <person name="Imamovic A."/>
            <person name="Fairclough S.R."/>
            <person name="King N."/>
        </authorList>
    </citation>
    <scope>NUCLEOTIDE SEQUENCE [LARGE SCALE GENOMIC DNA]</scope>
    <source>
        <strain evidence="9 10">PR1</strain>
    </source>
</reference>
<gene>
    <name evidence="9" type="ORF">ALPR1_11505</name>
</gene>
<keyword evidence="2" id="KW-1003">Cell membrane</keyword>
<dbReference type="GO" id="GO:0009103">
    <property type="term" value="P:lipopolysaccharide biosynthetic process"/>
    <property type="evidence" value="ECO:0007669"/>
    <property type="project" value="UniProtKB-ARBA"/>
</dbReference>
<evidence type="ECO:0000256" key="8">
    <source>
        <dbReference type="SAM" id="Phobius"/>
    </source>
</evidence>
<dbReference type="PANTHER" id="PTHR33908:SF11">
    <property type="entry name" value="MEMBRANE PROTEIN"/>
    <property type="match status" value="1"/>
</dbReference>
<accession>A3HSM2</accession>
<evidence type="ECO:0000256" key="7">
    <source>
        <dbReference type="ARBA" id="ARBA00023136"/>
    </source>
</evidence>
<feature type="transmembrane region" description="Helical" evidence="8">
    <location>
        <begin position="267"/>
        <end position="283"/>
    </location>
</feature>
<dbReference type="AlphaFoldDB" id="A3HSM2"/>
<dbReference type="EMBL" id="CM001023">
    <property type="protein sequence ID" value="EAZ82840.1"/>
    <property type="molecule type" value="Genomic_DNA"/>
</dbReference>
<feature type="transmembrane region" description="Helical" evidence="8">
    <location>
        <begin position="162"/>
        <end position="187"/>
    </location>
</feature>
<keyword evidence="5 8" id="KW-0812">Transmembrane</keyword>
<evidence type="ECO:0000256" key="5">
    <source>
        <dbReference type="ARBA" id="ARBA00022692"/>
    </source>
</evidence>
<dbReference type="eggNOG" id="COG1807">
    <property type="taxonomic scope" value="Bacteria"/>
</dbReference>
<dbReference type="GO" id="GO:0005886">
    <property type="term" value="C:plasma membrane"/>
    <property type="evidence" value="ECO:0007669"/>
    <property type="project" value="UniProtKB-SubCell"/>
</dbReference>
<name>A3HSM2_9BACT</name>
<feature type="transmembrane region" description="Helical" evidence="8">
    <location>
        <begin position="110"/>
        <end position="127"/>
    </location>
</feature>
<dbReference type="Proteomes" id="UP000003919">
    <property type="component" value="Chromosome"/>
</dbReference>
<dbReference type="OrthoDB" id="828203at2"/>
<evidence type="ECO:0000256" key="2">
    <source>
        <dbReference type="ARBA" id="ARBA00022475"/>
    </source>
</evidence>
<sequence>MIKTNQLSNSPKNLPLLLGSLFLIFYWIFGFDGITFSDDVYYMLAGRDFWNGTMEVNSYHFSSRWGAYIPAGLAGLLIGFDAHTFSLISLLAYLGAYLLLYSLLSTNQEKILFSLWFLTQVYLLHFLTKVYPDGLLVFCVALAIFGASIRKTNSVTGGKLLMIAFTLGFITKETIIFLFPLPLILYWIDHKSNTVRKGFYLTFLIFSVLAAFLYLGYFWAKFGDPFYRVTSINAGHYISEYTYADKGFWSIMERLTILPFQTFVERAYWPWIVFAIPAVYQGLKHKKPIYFESSIAFLCLMIGFWFMSSTLAFYNPIYLNPRHLIILVPILAFLIAIGWDAWQGSVKWRRFILIALGFGVILAALQFDLKQAAFISCFFPLLLIKKRKIQWLLLSFLLLTPAIYSIYYQNQLKQYPSLIDELTNITQSSEKEDIIITNNFIHFSKEVLIPENLEAQEKLYSLEEVESLSQDPPEELQVLIYHYYQHAYPKEQEDVDALESWLKAMNYQLLEEEEKGKLWIRKFKRKN</sequence>
<dbReference type="RefSeq" id="WP_008200682.1">
    <property type="nucleotide sequence ID" value="NZ_CM001023.1"/>
</dbReference>
<keyword evidence="10" id="KW-1185">Reference proteome</keyword>
<feature type="transmembrane region" description="Helical" evidence="8">
    <location>
        <begin position="295"/>
        <end position="317"/>
    </location>
</feature>
<dbReference type="GO" id="GO:0016763">
    <property type="term" value="F:pentosyltransferase activity"/>
    <property type="evidence" value="ECO:0007669"/>
    <property type="project" value="TreeGrafter"/>
</dbReference>
<dbReference type="PANTHER" id="PTHR33908">
    <property type="entry name" value="MANNOSYLTRANSFERASE YKCB-RELATED"/>
    <property type="match status" value="1"/>
</dbReference>
<comment type="caution">
    <text evidence="9">The sequence shown here is derived from an EMBL/GenBank/DDBJ whole genome shotgun (WGS) entry which is preliminary data.</text>
</comment>
<organism evidence="9 10">
    <name type="scientific">Algoriphagus machipongonensis</name>
    <dbReference type="NCBI Taxonomy" id="388413"/>
    <lineage>
        <taxon>Bacteria</taxon>
        <taxon>Pseudomonadati</taxon>
        <taxon>Bacteroidota</taxon>
        <taxon>Cytophagia</taxon>
        <taxon>Cytophagales</taxon>
        <taxon>Cyclobacteriaceae</taxon>
        <taxon>Algoriphagus</taxon>
    </lineage>
</organism>
<evidence type="ECO:0000256" key="6">
    <source>
        <dbReference type="ARBA" id="ARBA00022989"/>
    </source>
</evidence>
<evidence type="ECO:0000256" key="1">
    <source>
        <dbReference type="ARBA" id="ARBA00004651"/>
    </source>
</evidence>
<feature type="transmembrane region" description="Helical" evidence="8">
    <location>
        <begin position="323"/>
        <end position="339"/>
    </location>
</feature>
<keyword evidence="7 8" id="KW-0472">Membrane</keyword>
<protein>
    <recommendedName>
        <fullName evidence="11">Glycosyltransferase RgtA/B/C/D-like domain-containing protein</fullName>
    </recommendedName>
</protein>
<keyword evidence="6 8" id="KW-1133">Transmembrane helix</keyword>
<dbReference type="HOGENOM" id="CLU_516459_0_0_10"/>
<dbReference type="EMBL" id="AAXU02000001">
    <property type="protein sequence ID" value="EAZ82840.1"/>
    <property type="molecule type" value="Genomic_DNA"/>
</dbReference>
<evidence type="ECO:0008006" key="11">
    <source>
        <dbReference type="Google" id="ProtNLM"/>
    </source>
</evidence>
<evidence type="ECO:0000256" key="3">
    <source>
        <dbReference type="ARBA" id="ARBA00022676"/>
    </source>
</evidence>
<evidence type="ECO:0000313" key="10">
    <source>
        <dbReference type="Proteomes" id="UP000003919"/>
    </source>
</evidence>
<dbReference type="InterPro" id="IPR050297">
    <property type="entry name" value="LipidA_mod_glycosyltrf_83"/>
</dbReference>
<evidence type="ECO:0000313" key="9">
    <source>
        <dbReference type="EMBL" id="EAZ82840.1"/>
    </source>
</evidence>
<comment type="subcellular location">
    <subcellularLocation>
        <location evidence="1">Cell membrane</location>
        <topology evidence="1">Multi-pass membrane protein</topology>
    </subcellularLocation>
</comment>
<feature type="transmembrane region" description="Helical" evidence="8">
    <location>
        <begin position="351"/>
        <end position="369"/>
    </location>
</feature>
<feature type="transmembrane region" description="Helical" evidence="8">
    <location>
        <begin position="87"/>
        <end position="104"/>
    </location>
</feature>
<keyword evidence="3" id="KW-0328">Glycosyltransferase</keyword>